<evidence type="ECO:0000256" key="7">
    <source>
        <dbReference type="ARBA" id="ARBA00023136"/>
    </source>
</evidence>
<evidence type="ECO:0000256" key="6">
    <source>
        <dbReference type="ARBA" id="ARBA00022989"/>
    </source>
</evidence>
<comment type="similarity">
    <text evidence="2">Belongs to the binding-protein-dependent transport system permease family. FecCD subfamily.</text>
</comment>
<evidence type="ECO:0000256" key="5">
    <source>
        <dbReference type="ARBA" id="ARBA00022692"/>
    </source>
</evidence>
<dbReference type="Pfam" id="PF01032">
    <property type="entry name" value="FecCD"/>
    <property type="match status" value="1"/>
</dbReference>
<evidence type="ECO:0000256" key="2">
    <source>
        <dbReference type="ARBA" id="ARBA00007935"/>
    </source>
</evidence>
<gene>
    <name evidence="9" type="primary">yfiZ</name>
    <name evidence="9" type="ORF">VPAL9027_01864</name>
</gene>
<evidence type="ECO:0000313" key="9">
    <source>
        <dbReference type="EMBL" id="SJL83885.1"/>
    </source>
</evidence>
<keyword evidence="7 8" id="KW-0472">Membrane</keyword>
<dbReference type="PANTHER" id="PTHR30472">
    <property type="entry name" value="FERRIC ENTEROBACTIN TRANSPORT SYSTEM PERMEASE PROTEIN"/>
    <property type="match status" value="1"/>
</dbReference>
<comment type="subcellular location">
    <subcellularLocation>
        <location evidence="1">Cell membrane</location>
        <topology evidence="1">Multi-pass membrane protein</topology>
    </subcellularLocation>
</comment>
<feature type="transmembrane region" description="Helical" evidence="8">
    <location>
        <begin position="202"/>
        <end position="224"/>
    </location>
</feature>
<dbReference type="Proteomes" id="UP000189475">
    <property type="component" value="Unassembled WGS sequence"/>
</dbReference>
<dbReference type="GO" id="GO:0033214">
    <property type="term" value="P:siderophore-iron import into cell"/>
    <property type="evidence" value="ECO:0007669"/>
    <property type="project" value="TreeGrafter"/>
</dbReference>
<keyword evidence="10" id="KW-1185">Reference proteome</keyword>
<evidence type="ECO:0000256" key="3">
    <source>
        <dbReference type="ARBA" id="ARBA00022448"/>
    </source>
</evidence>
<feature type="transmembrane region" description="Helical" evidence="8">
    <location>
        <begin position="57"/>
        <end position="84"/>
    </location>
</feature>
<dbReference type="RefSeq" id="WP_205408797.1">
    <property type="nucleotide sequence ID" value="NZ_AP024888.1"/>
</dbReference>
<dbReference type="EMBL" id="FUFT01000005">
    <property type="protein sequence ID" value="SJL83885.1"/>
    <property type="molecule type" value="Genomic_DNA"/>
</dbReference>
<dbReference type="InterPro" id="IPR037294">
    <property type="entry name" value="ABC_BtuC-like"/>
</dbReference>
<keyword evidence="6 8" id="KW-1133">Transmembrane helix</keyword>
<sequence length="337" mass="35193">MMLSIPQVRHPLILVLFSTLLLIFACFASLAFGQYSIPLTHVWKGLWSTDSNSIEHVILTTTRLSRCVVACAVGSGLAVAGVLMQSLTRNPLASPAVFGVNGGAVFFIVLFTEFFGVGSISDTIWIAFAGAAVAGMLVYGLGSMGRDGLSPVRVILAGAAISALFMSFTQGLLVIGQEGIDSVLFWVAGSVSGRELTTVLPVIPYIVVAIFVAVCLSSHINILLSGDDIAIGLGQNTALLKVALSVLIITLAGACVSIAGSIGFIGLIVPHMVRALVGNNHKWLLILSAIWGAVILLLADIASRLVLAPQEIPIGAMTALFGAPLFIYLARKGSAHE</sequence>
<feature type="transmembrane region" description="Helical" evidence="8">
    <location>
        <begin position="96"/>
        <end position="117"/>
    </location>
</feature>
<name>A0A1R4B4Q1_9VIBR</name>
<dbReference type="AlphaFoldDB" id="A0A1R4B4Q1"/>
<reference evidence="9 10" key="1">
    <citation type="submission" date="2017-02" db="EMBL/GenBank/DDBJ databases">
        <authorList>
            <person name="Peterson S.W."/>
        </authorList>
    </citation>
    <scope>NUCLEOTIDE SEQUENCE [LARGE SCALE GENOMIC DNA]</scope>
    <source>
        <strain evidence="9 10">CECT 9027</strain>
    </source>
</reference>
<evidence type="ECO:0000256" key="8">
    <source>
        <dbReference type="SAM" id="Phobius"/>
    </source>
</evidence>
<evidence type="ECO:0000313" key="10">
    <source>
        <dbReference type="Proteomes" id="UP000189475"/>
    </source>
</evidence>
<proteinExistence type="inferred from homology"/>
<protein>
    <submittedName>
        <fullName evidence="9">Putative siderophore transport system permease protein YfiZ</fullName>
    </submittedName>
</protein>
<evidence type="ECO:0000256" key="1">
    <source>
        <dbReference type="ARBA" id="ARBA00004651"/>
    </source>
</evidence>
<dbReference type="STRING" id="1918946.VPAL9027_01864"/>
<dbReference type="InterPro" id="IPR000522">
    <property type="entry name" value="ABC_transptr_permease_BtuC"/>
</dbReference>
<organism evidence="9 10">
    <name type="scientific">Vibrio palustris</name>
    <dbReference type="NCBI Taxonomy" id="1918946"/>
    <lineage>
        <taxon>Bacteria</taxon>
        <taxon>Pseudomonadati</taxon>
        <taxon>Pseudomonadota</taxon>
        <taxon>Gammaproteobacteria</taxon>
        <taxon>Vibrionales</taxon>
        <taxon>Vibrionaceae</taxon>
        <taxon>Vibrio</taxon>
    </lineage>
</organism>
<keyword evidence="4" id="KW-1003">Cell membrane</keyword>
<feature type="transmembrane region" description="Helical" evidence="8">
    <location>
        <begin position="154"/>
        <end position="176"/>
    </location>
</feature>
<dbReference type="Gene3D" id="1.10.3470.10">
    <property type="entry name" value="ABC transporter involved in vitamin B12 uptake, BtuC"/>
    <property type="match status" value="1"/>
</dbReference>
<dbReference type="GO" id="GO:0022857">
    <property type="term" value="F:transmembrane transporter activity"/>
    <property type="evidence" value="ECO:0007669"/>
    <property type="project" value="InterPro"/>
</dbReference>
<evidence type="ECO:0000256" key="4">
    <source>
        <dbReference type="ARBA" id="ARBA00022475"/>
    </source>
</evidence>
<feature type="transmembrane region" description="Helical" evidence="8">
    <location>
        <begin position="281"/>
        <end position="299"/>
    </location>
</feature>
<keyword evidence="5 8" id="KW-0812">Transmembrane</keyword>
<accession>A0A1R4B4Q1</accession>
<dbReference type="PANTHER" id="PTHR30472:SF1">
    <property type="entry name" value="FE(3+) DICITRATE TRANSPORT SYSTEM PERMEASE PROTEIN FECC-RELATED"/>
    <property type="match status" value="1"/>
</dbReference>
<dbReference type="CDD" id="cd06550">
    <property type="entry name" value="TM_ABC_iron-siderophores_like"/>
    <property type="match status" value="1"/>
</dbReference>
<dbReference type="GO" id="GO:0005886">
    <property type="term" value="C:plasma membrane"/>
    <property type="evidence" value="ECO:0007669"/>
    <property type="project" value="UniProtKB-SubCell"/>
</dbReference>
<feature type="transmembrane region" description="Helical" evidence="8">
    <location>
        <begin position="123"/>
        <end position="142"/>
    </location>
</feature>
<feature type="transmembrane region" description="Helical" evidence="8">
    <location>
        <begin position="311"/>
        <end position="330"/>
    </location>
</feature>
<keyword evidence="3" id="KW-0813">Transport</keyword>
<dbReference type="SUPFAM" id="SSF81345">
    <property type="entry name" value="ABC transporter involved in vitamin B12 uptake, BtuC"/>
    <property type="match status" value="1"/>
</dbReference>
<dbReference type="FunFam" id="1.10.3470.10:FF:000001">
    <property type="entry name" value="Vitamin B12 ABC transporter permease BtuC"/>
    <property type="match status" value="1"/>
</dbReference>
<feature type="transmembrane region" description="Helical" evidence="8">
    <location>
        <begin position="244"/>
        <end position="269"/>
    </location>
</feature>